<keyword evidence="1" id="KW-0805">Transcription regulation</keyword>
<dbReference type="Gene3D" id="1.10.10.10">
    <property type="entry name" value="Winged helix-like DNA-binding domain superfamily/Winged helix DNA-binding domain"/>
    <property type="match status" value="1"/>
</dbReference>
<dbReference type="SMART" id="SM00100">
    <property type="entry name" value="cNMP"/>
    <property type="match status" value="1"/>
</dbReference>
<dbReference type="EMBL" id="SDPU01000009">
    <property type="protein sequence ID" value="RYU14822.1"/>
    <property type="molecule type" value="Genomic_DNA"/>
</dbReference>
<dbReference type="InterPro" id="IPR000595">
    <property type="entry name" value="cNMP-bd_dom"/>
</dbReference>
<proteinExistence type="predicted"/>
<keyword evidence="7" id="KW-1185">Reference proteome</keyword>
<dbReference type="Pfam" id="PF13545">
    <property type="entry name" value="HTH_Crp_2"/>
    <property type="match status" value="1"/>
</dbReference>
<dbReference type="Pfam" id="PF00027">
    <property type="entry name" value="cNMP_binding"/>
    <property type="match status" value="1"/>
</dbReference>
<dbReference type="InterPro" id="IPR050397">
    <property type="entry name" value="Env_Response_Regulators"/>
</dbReference>
<sequence>MVVDPQIESALRLSNLRDVPPEVLGSILSTAIEVRLPAGSVSTREGERARHVELVITGALRLFVVASDGRTMTVRYCRAGAIIGAVSLFAPEYATPVTTQALVDSRLLKMPAAAVTRAASRDVRVAGAFLSELGERVMSFIYEIPGNAFATVRQRVARHLLDLSLGLEVGRLPDLQRPGELAVSQSQQDLADAVGTAREVVVRVLRELREEGVIRTGRNRIVIADPVRLAREAEWNRSS</sequence>
<dbReference type="GO" id="GO:0005829">
    <property type="term" value="C:cytosol"/>
    <property type="evidence" value="ECO:0007669"/>
    <property type="project" value="TreeGrafter"/>
</dbReference>
<dbReference type="InterPro" id="IPR014710">
    <property type="entry name" value="RmlC-like_jellyroll"/>
</dbReference>
<feature type="domain" description="Cyclic nucleotide-binding" evidence="4">
    <location>
        <begin position="15"/>
        <end position="136"/>
    </location>
</feature>
<evidence type="ECO:0000259" key="4">
    <source>
        <dbReference type="PROSITE" id="PS50042"/>
    </source>
</evidence>
<dbReference type="PROSITE" id="PS51063">
    <property type="entry name" value="HTH_CRP_2"/>
    <property type="match status" value="1"/>
</dbReference>
<dbReference type="InterPro" id="IPR018490">
    <property type="entry name" value="cNMP-bd_dom_sf"/>
</dbReference>
<dbReference type="SUPFAM" id="SSF51206">
    <property type="entry name" value="cAMP-binding domain-like"/>
    <property type="match status" value="1"/>
</dbReference>
<dbReference type="PANTHER" id="PTHR24567:SF74">
    <property type="entry name" value="HTH-TYPE TRANSCRIPTIONAL REGULATOR ARCR"/>
    <property type="match status" value="1"/>
</dbReference>
<dbReference type="Gene3D" id="2.60.120.10">
    <property type="entry name" value="Jelly Rolls"/>
    <property type="match status" value="1"/>
</dbReference>
<dbReference type="OrthoDB" id="41390at2"/>
<evidence type="ECO:0000256" key="2">
    <source>
        <dbReference type="ARBA" id="ARBA00023125"/>
    </source>
</evidence>
<keyword evidence="3" id="KW-0804">Transcription</keyword>
<dbReference type="InterPro" id="IPR036388">
    <property type="entry name" value="WH-like_DNA-bd_sf"/>
</dbReference>
<dbReference type="InterPro" id="IPR012318">
    <property type="entry name" value="HTH_CRP"/>
</dbReference>
<dbReference type="InterPro" id="IPR036390">
    <property type="entry name" value="WH_DNA-bd_sf"/>
</dbReference>
<dbReference type="AlphaFoldDB" id="A0A4Q5J7Y2"/>
<dbReference type="SUPFAM" id="SSF46785">
    <property type="entry name" value="Winged helix' DNA-binding domain"/>
    <property type="match status" value="1"/>
</dbReference>
<comment type="caution">
    <text evidence="6">The sequence shown here is derived from an EMBL/GenBank/DDBJ whole genome shotgun (WGS) entry which is preliminary data.</text>
</comment>
<dbReference type="CDD" id="cd00038">
    <property type="entry name" value="CAP_ED"/>
    <property type="match status" value="1"/>
</dbReference>
<evidence type="ECO:0000256" key="3">
    <source>
        <dbReference type="ARBA" id="ARBA00023163"/>
    </source>
</evidence>
<evidence type="ECO:0000256" key="1">
    <source>
        <dbReference type="ARBA" id="ARBA00023015"/>
    </source>
</evidence>
<feature type="domain" description="HTH crp-type" evidence="5">
    <location>
        <begin position="150"/>
        <end position="227"/>
    </location>
</feature>
<name>A0A4Q5J7Y2_9ACTN</name>
<reference evidence="6 7" key="1">
    <citation type="submission" date="2019-01" db="EMBL/GenBank/DDBJ databases">
        <title>Nocardioides guangzhouensis sp. nov., an actinobacterium isolated from soil.</title>
        <authorList>
            <person name="Fu Y."/>
            <person name="Cai Y."/>
            <person name="Lin Z."/>
            <person name="Chen P."/>
        </authorList>
    </citation>
    <scope>NUCLEOTIDE SEQUENCE [LARGE SCALE GENOMIC DNA]</scope>
    <source>
        <strain evidence="6 7">NBRC 105384</strain>
    </source>
</reference>
<evidence type="ECO:0000313" key="7">
    <source>
        <dbReference type="Proteomes" id="UP000291189"/>
    </source>
</evidence>
<evidence type="ECO:0000259" key="5">
    <source>
        <dbReference type="PROSITE" id="PS51063"/>
    </source>
</evidence>
<protein>
    <submittedName>
        <fullName evidence="6">Crp/Fnr family transcriptional regulator</fullName>
    </submittedName>
</protein>
<dbReference type="GO" id="GO:0003677">
    <property type="term" value="F:DNA binding"/>
    <property type="evidence" value="ECO:0007669"/>
    <property type="project" value="UniProtKB-KW"/>
</dbReference>
<accession>A0A4Q5J7Y2</accession>
<evidence type="ECO:0000313" key="6">
    <source>
        <dbReference type="EMBL" id="RYU14822.1"/>
    </source>
</evidence>
<dbReference type="PRINTS" id="PR00034">
    <property type="entry name" value="HTHCRP"/>
</dbReference>
<dbReference type="GO" id="GO:0003700">
    <property type="term" value="F:DNA-binding transcription factor activity"/>
    <property type="evidence" value="ECO:0007669"/>
    <property type="project" value="TreeGrafter"/>
</dbReference>
<dbReference type="Proteomes" id="UP000291189">
    <property type="component" value="Unassembled WGS sequence"/>
</dbReference>
<dbReference type="PROSITE" id="PS50042">
    <property type="entry name" value="CNMP_BINDING_3"/>
    <property type="match status" value="1"/>
</dbReference>
<gene>
    <name evidence="6" type="ORF">ETU37_02200</name>
</gene>
<keyword evidence="2" id="KW-0238">DNA-binding</keyword>
<dbReference type="SMART" id="SM00419">
    <property type="entry name" value="HTH_CRP"/>
    <property type="match status" value="1"/>
</dbReference>
<organism evidence="6 7">
    <name type="scientific">Nocardioides iriomotensis</name>
    <dbReference type="NCBI Taxonomy" id="715784"/>
    <lineage>
        <taxon>Bacteria</taxon>
        <taxon>Bacillati</taxon>
        <taxon>Actinomycetota</taxon>
        <taxon>Actinomycetes</taxon>
        <taxon>Propionibacteriales</taxon>
        <taxon>Nocardioidaceae</taxon>
        <taxon>Nocardioides</taxon>
    </lineage>
</organism>
<dbReference type="PANTHER" id="PTHR24567">
    <property type="entry name" value="CRP FAMILY TRANSCRIPTIONAL REGULATORY PROTEIN"/>
    <property type="match status" value="1"/>
</dbReference>